<dbReference type="InterPro" id="IPR050416">
    <property type="entry name" value="FAD-linked_Oxidoreductase"/>
</dbReference>
<name>A0AAN7URA8_9PEZI</name>
<evidence type="ECO:0000313" key="7">
    <source>
        <dbReference type="Proteomes" id="UP001305414"/>
    </source>
</evidence>
<feature type="domain" description="FAD-binding PCMH-type" evidence="5">
    <location>
        <begin position="35"/>
        <end position="206"/>
    </location>
</feature>
<evidence type="ECO:0000256" key="2">
    <source>
        <dbReference type="ARBA" id="ARBA00022630"/>
    </source>
</evidence>
<keyword evidence="4" id="KW-0560">Oxidoreductase</keyword>
<dbReference type="PANTHER" id="PTHR42973:SF22">
    <property type="entry name" value="FAD-BINDING PCMH-TYPE DOMAIN-CONTAINING PROTEIN-RELATED"/>
    <property type="match status" value="1"/>
</dbReference>
<evidence type="ECO:0000313" key="6">
    <source>
        <dbReference type="EMBL" id="KAK5633972.1"/>
    </source>
</evidence>
<keyword evidence="2" id="KW-0285">Flavoprotein</keyword>
<dbReference type="InterPro" id="IPR036318">
    <property type="entry name" value="FAD-bd_PCMH-like_sf"/>
</dbReference>
<evidence type="ECO:0000256" key="1">
    <source>
        <dbReference type="ARBA" id="ARBA00005466"/>
    </source>
</evidence>
<reference evidence="6 7" key="1">
    <citation type="submission" date="2023-10" db="EMBL/GenBank/DDBJ databases">
        <title>Draft genome sequence of Xylaria bambusicola isolate GMP-LS, the root and basal stem rot pathogen of sugarcane in Indonesia.</title>
        <authorList>
            <person name="Selvaraj P."/>
            <person name="Muralishankar V."/>
            <person name="Muruganantham S."/>
            <person name="Sp S."/>
            <person name="Haryani S."/>
            <person name="Lau K.J.X."/>
            <person name="Naqvi N.I."/>
        </authorList>
    </citation>
    <scope>NUCLEOTIDE SEQUENCE [LARGE SCALE GENOMIC DNA]</scope>
    <source>
        <strain evidence="6">GMP-LS</strain>
    </source>
</reference>
<dbReference type="Gene3D" id="3.30.465.10">
    <property type="match status" value="1"/>
</dbReference>
<dbReference type="InterPro" id="IPR016166">
    <property type="entry name" value="FAD-bd_PCMH"/>
</dbReference>
<dbReference type="EMBL" id="JAWHQM010000037">
    <property type="protein sequence ID" value="KAK5633972.1"/>
    <property type="molecule type" value="Genomic_DNA"/>
</dbReference>
<proteinExistence type="inferred from homology"/>
<accession>A0AAN7URA8</accession>
<dbReference type="GO" id="GO:0071949">
    <property type="term" value="F:FAD binding"/>
    <property type="evidence" value="ECO:0007669"/>
    <property type="project" value="InterPro"/>
</dbReference>
<dbReference type="Pfam" id="PF01565">
    <property type="entry name" value="FAD_binding_4"/>
    <property type="match status" value="1"/>
</dbReference>
<dbReference type="AlphaFoldDB" id="A0AAN7URA8"/>
<gene>
    <name evidence="6" type="ORF">RRF57_009686</name>
</gene>
<comment type="caution">
    <text evidence="6">The sequence shown here is derived from an EMBL/GenBank/DDBJ whole genome shotgun (WGS) entry which is preliminary data.</text>
</comment>
<sequence length="471" mass="50299">MACDALAAAFGQQVSYPGQLAYNQSQASFTSTQEALLSPACVIRPTCAQDVASIISTIVPGGCDFAVKGHGHAADGGFANIDDGVTIDMTSLTMLSLSDDGAVVSIGAGSKWIDVYTYLDPYNVQVAGGRNGQVGVGGLMVGGGISHFSARAGWSCDNVVNFEVALASGELINANKSQNSDLWRALKGGGNNFGIVTRYDVATFAQGDISVTLTMNDVSQRSAVFDAFANIANAPDFDPYTALAVEMYFNSTSKLWIIANEAVYTQPVPNPPVYDELVAIPSISSSNKITTLPAYANSSAIPQTYWLYASATFAPSTSFMLETFDIWNNTFFPIEAAGGVIWFCHFETVPTVMTAYADETGGNVLGLSPKDGNGVAPRYYIVMLISAFWTDPTQTQAIQDAGKTALEKVRSAAKSKGVGWEFQYLNYAGGFQDVIKSYGPENVEFLKKVSKKYDPDRVFQERVPGGFKLPA</sequence>
<keyword evidence="7" id="KW-1185">Reference proteome</keyword>
<dbReference type="Proteomes" id="UP001305414">
    <property type="component" value="Unassembled WGS sequence"/>
</dbReference>
<evidence type="ECO:0000256" key="4">
    <source>
        <dbReference type="ARBA" id="ARBA00023002"/>
    </source>
</evidence>
<dbReference type="GO" id="GO:0016491">
    <property type="term" value="F:oxidoreductase activity"/>
    <property type="evidence" value="ECO:0007669"/>
    <property type="project" value="UniProtKB-KW"/>
</dbReference>
<evidence type="ECO:0000256" key="3">
    <source>
        <dbReference type="ARBA" id="ARBA00022827"/>
    </source>
</evidence>
<dbReference type="InterPro" id="IPR006094">
    <property type="entry name" value="Oxid_FAD_bind_N"/>
</dbReference>
<dbReference type="SUPFAM" id="SSF56176">
    <property type="entry name" value="FAD-binding/transporter-associated domain-like"/>
    <property type="match status" value="1"/>
</dbReference>
<evidence type="ECO:0000259" key="5">
    <source>
        <dbReference type="PROSITE" id="PS51387"/>
    </source>
</evidence>
<dbReference type="InterPro" id="IPR016169">
    <property type="entry name" value="FAD-bd_PCMH_sub2"/>
</dbReference>
<keyword evidence="3" id="KW-0274">FAD</keyword>
<dbReference type="PROSITE" id="PS51387">
    <property type="entry name" value="FAD_PCMH"/>
    <property type="match status" value="1"/>
</dbReference>
<comment type="similarity">
    <text evidence="1">Belongs to the oxygen-dependent FAD-linked oxidoreductase family.</text>
</comment>
<dbReference type="PANTHER" id="PTHR42973">
    <property type="entry name" value="BINDING OXIDOREDUCTASE, PUTATIVE (AFU_ORTHOLOGUE AFUA_1G17690)-RELATED"/>
    <property type="match status" value="1"/>
</dbReference>
<organism evidence="6 7">
    <name type="scientific">Xylaria bambusicola</name>
    <dbReference type="NCBI Taxonomy" id="326684"/>
    <lineage>
        <taxon>Eukaryota</taxon>
        <taxon>Fungi</taxon>
        <taxon>Dikarya</taxon>
        <taxon>Ascomycota</taxon>
        <taxon>Pezizomycotina</taxon>
        <taxon>Sordariomycetes</taxon>
        <taxon>Xylariomycetidae</taxon>
        <taxon>Xylariales</taxon>
        <taxon>Xylariaceae</taxon>
        <taxon>Xylaria</taxon>
    </lineage>
</organism>
<protein>
    <recommendedName>
        <fullName evidence="5">FAD-binding PCMH-type domain-containing protein</fullName>
    </recommendedName>
</protein>